<keyword evidence="4" id="KW-0677">Repeat</keyword>
<dbReference type="GO" id="GO:0098609">
    <property type="term" value="P:cell-cell adhesion"/>
    <property type="evidence" value="ECO:0007669"/>
    <property type="project" value="TreeGrafter"/>
</dbReference>
<evidence type="ECO:0000256" key="12">
    <source>
        <dbReference type="SAM" id="SignalP"/>
    </source>
</evidence>
<feature type="domain" description="Fibronectin type-III" evidence="14">
    <location>
        <begin position="524"/>
        <end position="619"/>
    </location>
</feature>
<evidence type="ECO:0000256" key="7">
    <source>
        <dbReference type="ARBA" id="ARBA00023136"/>
    </source>
</evidence>
<dbReference type="InterPro" id="IPR036116">
    <property type="entry name" value="FN3_sf"/>
</dbReference>
<evidence type="ECO:0000256" key="10">
    <source>
        <dbReference type="ARBA" id="ARBA00023319"/>
    </source>
</evidence>
<name>A0A1Q3FCM4_CULTA</name>
<keyword evidence="6" id="KW-1133">Transmembrane helix</keyword>
<evidence type="ECO:0000313" key="15">
    <source>
        <dbReference type="EMBL" id="JAV25325.1"/>
    </source>
</evidence>
<dbReference type="SMART" id="SM00409">
    <property type="entry name" value="IG"/>
    <property type="match status" value="5"/>
</dbReference>
<dbReference type="Pfam" id="PF13927">
    <property type="entry name" value="Ig_3"/>
    <property type="match status" value="1"/>
</dbReference>
<keyword evidence="7" id="KW-0472">Membrane</keyword>
<feature type="region of interest" description="Disordered" evidence="11">
    <location>
        <begin position="616"/>
        <end position="638"/>
    </location>
</feature>
<dbReference type="InterPro" id="IPR003599">
    <property type="entry name" value="Ig_sub"/>
</dbReference>
<feature type="domain" description="Ig-like" evidence="13">
    <location>
        <begin position="227"/>
        <end position="315"/>
    </location>
</feature>
<dbReference type="PROSITE" id="PS50835">
    <property type="entry name" value="IG_LIKE"/>
    <property type="match status" value="5"/>
</dbReference>
<dbReference type="GO" id="GO:0030154">
    <property type="term" value="P:cell differentiation"/>
    <property type="evidence" value="ECO:0007669"/>
    <property type="project" value="UniProtKB-ARBA"/>
</dbReference>
<protein>
    <submittedName>
        <fullName evidence="15">Putative neural cell adhesion molecule 1</fullName>
    </submittedName>
</protein>
<keyword evidence="2" id="KW-0812">Transmembrane</keyword>
<dbReference type="InterPro" id="IPR003598">
    <property type="entry name" value="Ig_sub2"/>
</dbReference>
<dbReference type="CDD" id="cd00096">
    <property type="entry name" value="Ig"/>
    <property type="match status" value="1"/>
</dbReference>
<dbReference type="Pfam" id="PF07679">
    <property type="entry name" value="I-set"/>
    <property type="match status" value="3"/>
</dbReference>
<feature type="chain" id="PRO_5010210136" evidence="12">
    <location>
        <begin position="25"/>
        <end position="789"/>
    </location>
</feature>
<dbReference type="InterPro" id="IPR007110">
    <property type="entry name" value="Ig-like_dom"/>
</dbReference>
<keyword evidence="8" id="KW-1015">Disulfide bond</keyword>
<feature type="domain" description="Fibronectin type-III" evidence="14">
    <location>
        <begin position="637"/>
        <end position="737"/>
    </location>
</feature>
<evidence type="ECO:0000256" key="6">
    <source>
        <dbReference type="ARBA" id="ARBA00022989"/>
    </source>
</evidence>
<dbReference type="EMBL" id="GFDL01009720">
    <property type="protein sequence ID" value="JAV25325.1"/>
    <property type="molecule type" value="Transcribed_RNA"/>
</dbReference>
<sequence>MTARLNSLSIAILCWITILGLVRCQKVPSLQILPAASVQRKPVGASLLLTCRPDVPDSALISDLRWSDNRNMTIPPKATGQSSPPIYTESIASGQALALIFNSLQESMAGVYYCAASYSVTEQLGASVSVETYVAITWKDAPEDQRPILGDDYIVRCEVTANPPATVDWLRNGDPIKSSGRYVIENRGLLIRNVSESDDGLYTCRAAVISTGELAKRVIRVEVQIKPEVQKLPPVLDAVEGQSFSYLCNATGKPVPEFQWIKKSTQQNVVDIDRFSVNALTGQLDISRVEQDDHDTYSCVAKNAAGISESTTKLNVLIRPKILEFMNITVPEDSDAVLACKAFGRPPPEITFRRFGTTEEYSVGLQVSDDRIVLDLDTNAERGETTGSLRIHKVDKTDDGLYDCIARNPGDVAYKVGHITVEYKPNFDNMKSLPPVYTWEQRPANLSCLAQAIPNATIEWRWNDRRVLDLYDINMRVEDHGPRSDLIIIPREPRYYTSYKCVATNRLGREEHIMELREARIPDAVGQARPRSVSATSMTFDIIPPAVEKGLPITAVSVQYKEEFQPDWNNALNRTWSPDSPYIVEGLRPQTSYSFRFAVRNVVGLGQWAAYVVHSTPKRSEPETPKTLHTPIQEEDEEDDAIVTSPYADHFELRWNVPVDNGEPINFYQVKFCPGSKINGVWTELEGACIEETIQISTSYEMRDLQADTYYRIELMAHNAIGFSKPAHLLLKTARGEFNKNLGSLYNVYSAGFGYPPANAAGHFASRPADHVLLLFVYSVCSFMFVYRF</sequence>
<evidence type="ECO:0000256" key="5">
    <source>
        <dbReference type="ARBA" id="ARBA00022889"/>
    </source>
</evidence>
<evidence type="ECO:0000256" key="11">
    <source>
        <dbReference type="SAM" id="MobiDB-lite"/>
    </source>
</evidence>
<keyword evidence="3 12" id="KW-0732">Signal</keyword>
<evidence type="ECO:0000256" key="1">
    <source>
        <dbReference type="ARBA" id="ARBA00004167"/>
    </source>
</evidence>
<evidence type="ECO:0000256" key="8">
    <source>
        <dbReference type="ARBA" id="ARBA00023157"/>
    </source>
</evidence>
<dbReference type="InterPro" id="IPR009138">
    <property type="entry name" value="Neural_cell_adh"/>
</dbReference>
<evidence type="ECO:0000256" key="3">
    <source>
        <dbReference type="ARBA" id="ARBA00022729"/>
    </source>
</evidence>
<feature type="domain" description="Ig-like" evidence="13">
    <location>
        <begin position="28"/>
        <end position="129"/>
    </location>
</feature>
<proteinExistence type="predicted"/>
<keyword evidence="9" id="KW-0325">Glycoprotein</keyword>
<keyword evidence="10" id="KW-0393">Immunoglobulin domain</keyword>
<dbReference type="Gene3D" id="2.60.40.10">
    <property type="entry name" value="Immunoglobulins"/>
    <property type="match status" value="6"/>
</dbReference>
<feature type="domain" description="Ig-like" evidence="13">
    <location>
        <begin position="150"/>
        <end position="215"/>
    </location>
</feature>
<comment type="subcellular location">
    <subcellularLocation>
        <location evidence="1">Membrane</location>
        <topology evidence="1">Single-pass membrane protein</topology>
    </subcellularLocation>
</comment>
<dbReference type="GO" id="GO:0005886">
    <property type="term" value="C:plasma membrane"/>
    <property type="evidence" value="ECO:0007669"/>
    <property type="project" value="UniProtKB-ARBA"/>
</dbReference>
<dbReference type="SMART" id="SM00060">
    <property type="entry name" value="FN3"/>
    <property type="match status" value="2"/>
</dbReference>
<accession>A0A1Q3FCM4</accession>
<dbReference type="Pfam" id="PF00041">
    <property type="entry name" value="fn3"/>
    <property type="match status" value="2"/>
</dbReference>
<dbReference type="InterPro" id="IPR003961">
    <property type="entry name" value="FN3_dom"/>
</dbReference>
<dbReference type="PANTHER" id="PTHR44170:SF56">
    <property type="entry name" value="FIBRONECTIN TYPE-III DOMAIN-CONTAINING PROTEIN"/>
    <property type="match status" value="1"/>
</dbReference>
<feature type="domain" description="Ig-like" evidence="13">
    <location>
        <begin position="320"/>
        <end position="420"/>
    </location>
</feature>
<dbReference type="CDD" id="cd00063">
    <property type="entry name" value="FN3"/>
    <property type="match status" value="2"/>
</dbReference>
<reference evidence="15" key="1">
    <citation type="submission" date="2017-01" db="EMBL/GenBank/DDBJ databases">
        <title>A deep insight into the sialotranscriptome of adult male and female Cluex tarsalis mosquitoes.</title>
        <authorList>
            <person name="Ribeiro J.M."/>
            <person name="Moreira F."/>
            <person name="Bernard K.A."/>
            <person name="Calvo E."/>
        </authorList>
    </citation>
    <scope>NUCLEOTIDE SEQUENCE</scope>
    <source>
        <strain evidence="15">Kern County</strain>
        <tissue evidence="15">Salivary glands</tissue>
    </source>
</reference>
<feature type="signal peptide" evidence="12">
    <location>
        <begin position="1"/>
        <end position="24"/>
    </location>
</feature>
<dbReference type="PANTHER" id="PTHR44170">
    <property type="entry name" value="PROTEIN SIDEKICK"/>
    <property type="match status" value="1"/>
</dbReference>
<dbReference type="InterPro" id="IPR013098">
    <property type="entry name" value="Ig_I-set"/>
</dbReference>
<keyword evidence="5" id="KW-0130">Cell adhesion</keyword>
<evidence type="ECO:0000259" key="14">
    <source>
        <dbReference type="PROSITE" id="PS50853"/>
    </source>
</evidence>
<dbReference type="PRINTS" id="PR01838">
    <property type="entry name" value="NCAMFAMILY"/>
</dbReference>
<dbReference type="SUPFAM" id="SSF48726">
    <property type="entry name" value="Immunoglobulin"/>
    <property type="match status" value="5"/>
</dbReference>
<dbReference type="SMART" id="SM00408">
    <property type="entry name" value="IGc2"/>
    <property type="match status" value="4"/>
</dbReference>
<dbReference type="InterPro" id="IPR036179">
    <property type="entry name" value="Ig-like_dom_sf"/>
</dbReference>
<feature type="domain" description="Ig-like" evidence="13">
    <location>
        <begin position="425"/>
        <end position="517"/>
    </location>
</feature>
<evidence type="ECO:0000259" key="13">
    <source>
        <dbReference type="PROSITE" id="PS50835"/>
    </source>
</evidence>
<dbReference type="GO" id="GO:0009653">
    <property type="term" value="P:anatomical structure morphogenesis"/>
    <property type="evidence" value="ECO:0007669"/>
    <property type="project" value="UniProtKB-ARBA"/>
</dbReference>
<evidence type="ECO:0000256" key="9">
    <source>
        <dbReference type="ARBA" id="ARBA00023180"/>
    </source>
</evidence>
<dbReference type="AlphaFoldDB" id="A0A1Q3FCM4"/>
<evidence type="ECO:0000256" key="4">
    <source>
        <dbReference type="ARBA" id="ARBA00022737"/>
    </source>
</evidence>
<dbReference type="SUPFAM" id="SSF49265">
    <property type="entry name" value="Fibronectin type III"/>
    <property type="match status" value="1"/>
</dbReference>
<evidence type="ECO:0000256" key="2">
    <source>
        <dbReference type="ARBA" id="ARBA00022692"/>
    </source>
</evidence>
<dbReference type="InterPro" id="IPR013783">
    <property type="entry name" value="Ig-like_fold"/>
</dbReference>
<organism evidence="15">
    <name type="scientific">Culex tarsalis</name>
    <name type="common">Encephalitis mosquito</name>
    <dbReference type="NCBI Taxonomy" id="7177"/>
    <lineage>
        <taxon>Eukaryota</taxon>
        <taxon>Metazoa</taxon>
        <taxon>Ecdysozoa</taxon>
        <taxon>Arthropoda</taxon>
        <taxon>Hexapoda</taxon>
        <taxon>Insecta</taxon>
        <taxon>Pterygota</taxon>
        <taxon>Neoptera</taxon>
        <taxon>Endopterygota</taxon>
        <taxon>Diptera</taxon>
        <taxon>Nematocera</taxon>
        <taxon>Culicoidea</taxon>
        <taxon>Culicidae</taxon>
        <taxon>Culicinae</taxon>
        <taxon>Culicini</taxon>
        <taxon>Culex</taxon>
        <taxon>Culex</taxon>
    </lineage>
</organism>
<dbReference type="PROSITE" id="PS50853">
    <property type="entry name" value="FN3"/>
    <property type="match status" value="2"/>
</dbReference>